<sequence>MPSLFATIAAKRKPIAVLTSGVTRATDSANAFTGGLSSGDPALAALIQAPVTNKDLLYFHKQPQNATYQAYVDSDPELLAVLARIDGLPQTSSSLFAQASSAASGASSYGAVLRFTRVTGGIWCACSTTRRRRRSRRGAGRSRRAATSTT</sequence>
<accession>A0ABW6WJS9</accession>
<dbReference type="InterPro" id="IPR029033">
    <property type="entry name" value="His_PPase_superfam"/>
</dbReference>
<dbReference type="EMBL" id="JBIAZU010000004">
    <property type="protein sequence ID" value="MFF5292665.1"/>
    <property type="molecule type" value="Genomic_DNA"/>
</dbReference>
<name>A0ABW6WJS9_9ACTN</name>
<reference evidence="1 2" key="1">
    <citation type="submission" date="2024-10" db="EMBL/GenBank/DDBJ databases">
        <title>The Natural Products Discovery Center: Release of the First 8490 Sequenced Strains for Exploring Actinobacteria Biosynthetic Diversity.</title>
        <authorList>
            <person name="Kalkreuter E."/>
            <person name="Kautsar S.A."/>
            <person name="Yang D."/>
            <person name="Bader C.D."/>
            <person name="Teijaro C.N."/>
            <person name="Fluegel L."/>
            <person name="Davis C.M."/>
            <person name="Simpson J.R."/>
            <person name="Lauterbach L."/>
            <person name="Steele A.D."/>
            <person name="Gui C."/>
            <person name="Meng S."/>
            <person name="Li G."/>
            <person name="Viehrig K."/>
            <person name="Ye F."/>
            <person name="Su P."/>
            <person name="Kiefer A.F."/>
            <person name="Nichols A."/>
            <person name="Cepeda A.J."/>
            <person name="Yan W."/>
            <person name="Fan B."/>
            <person name="Jiang Y."/>
            <person name="Adhikari A."/>
            <person name="Zheng C.-J."/>
            <person name="Schuster L."/>
            <person name="Cowan T.M."/>
            <person name="Smanski M.J."/>
            <person name="Chevrette M.G."/>
            <person name="De Carvalho L.P.S."/>
            <person name="Shen B."/>
        </authorList>
    </citation>
    <scope>NUCLEOTIDE SEQUENCE [LARGE SCALE GENOMIC DNA]</scope>
    <source>
        <strain evidence="1 2">NPDC000087</strain>
    </source>
</reference>
<evidence type="ECO:0000313" key="2">
    <source>
        <dbReference type="Proteomes" id="UP001602245"/>
    </source>
</evidence>
<evidence type="ECO:0000313" key="1">
    <source>
        <dbReference type="EMBL" id="MFF5292665.1"/>
    </source>
</evidence>
<comment type="caution">
    <text evidence="1">The sequence shown here is derived from an EMBL/GenBank/DDBJ whole genome shotgun (WGS) entry which is preliminary data.</text>
</comment>
<protein>
    <submittedName>
        <fullName evidence="1">Uncharacterized protein</fullName>
    </submittedName>
</protein>
<dbReference type="RefSeq" id="WP_169516347.1">
    <property type="nucleotide sequence ID" value="NZ_JBIAZU010000004.1"/>
</dbReference>
<gene>
    <name evidence="1" type="ORF">ACFY35_24750</name>
</gene>
<dbReference type="Gene3D" id="3.40.50.1240">
    <property type="entry name" value="Phosphoglycerate mutase-like"/>
    <property type="match status" value="1"/>
</dbReference>
<keyword evidence="2" id="KW-1185">Reference proteome</keyword>
<organism evidence="1 2">
    <name type="scientific">Paractinoplanes globisporus</name>
    <dbReference type="NCBI Taxonomy" id="113565"/>
    <lineage>
        <taxon>Bacteria</taxon>
        <taxon>Bacillati</taxon>
        <taxon>Actinomycetota</taxon>
        <taxon>Actinomycetes</taxon>
        <taxon>Micromonosporales</taxon>
        <taxon>Micromonosporaceae</taxon>
        <taxon>Paractinoplanes</taxon>
    </lineage>
</organism>
<proteinExistence type="predicted"/>
<dbReference type="Proteomes" id="UP001602245">
    <property type="component" value="Unassembled WGS sequence"/>
</dbReference>